<evidence type="ECO:0000313" key="10">
    <source>
        <dbReference type="EMBL" id="MFC4257762.1"/>
    </source>
</evidence>
<dbReference type="Pfam" id="PF07690">
    <property type="entry name" value="MFS_1"/>
    <property type="match status" value="1"/>
</dbReference>
<accession>A0ABV8QE28</accession>
<dbReference type="NCBIfam" id="TIGR00710">
    <property type="entry name" value="efflux_Bcr_CflA"/>
    <property type="match status" value="1"/>
</dbReference>
<name>A0ABV8QE28_9GAMM</name>
<evidence type="ECO:0000256" key="4">
    <source>
        <dbReference type="ARBA" id="ARBA00022475"/>
    </source>
</evidence>
<feature type="transmembrane region" description="Helical" evidence="8">
    <location>
        <begin position="374"/>
        <end position="394"/>
    </location>
</feature>
<reference evidence="11" key="1">
    <citation type="journal article" date="2019" name="Int. J. Syst. Evol. Microbiol.">
        <title>The Global Catalogue of Microorganisms (GCM) 10K type strain sequencing project: providing services to taxonomists for standard genome sequencing and annotation.</title>
        <authorList>
            <consortium name="The Broad Institute Genomics Platform"/>
            <consortium name="The Broad Institute Genome Sequencing Center for Infectious Disease"/>
            <person name="Wu L."/>
            <person name="Ma J."/>
        </authorList>
    </citation>
    <scope>NUCLEOTIDE SEQUENCE [LARGE SCALE GENOMIC DNA]</scope>
    <source>
        <strain evidence="11">CECT 7297</strain>
    </source>
</reference>
<dbReference type="PROSITE" id="PS50850">
    <property type="entry name" value="MFS"/>
    <property type="match status" value="1"/>
</dbReference>
<evidence type="ECO:0000256" key="7">
    <source>
        <dbReference type="ARBA" id="ARBA00023136"/>
    </source>
</evidence>
<feature type="transmembrane region" description="Helical" evidence="8">
    <location>
        <begin position="166"/>
        <end position="188"/>
    </location>
</feature>
<dbReference type="CDD" id="cd17320">
    <property type="entry name" value="MFS_MdfA_MDR_like"/>
    <property type="match status" value="1"/>
</dbReference>
<evidence type="ECO:0000313" key="11">
    <source>
        <dbReference type="Proteomes" id="UP001595798"/>
    </source>
</evidence>
<feature type="transmembrane region" description="Helical" evidence="8">
    <location>
        <begin position="138"/>
        <end position="160"/>
    </location>
</feature>
<sequence>MSAPDDVRSIPLMVGLLVLMLTILGELSTQLYVPALSLIAGEMSASPVAVQSSLWLFLFAFGVGQLVFGPASDRLGRRPVLLSGLGLYVAATVGCLLAESVTVLIIARVLQALGACVGFVMARAIIRDVYPLPRVPAVLATTTLAIALSVAIAPTIGGWVSMQWGWRMIFAALAVLGVLLALLVAVGLPETRPKNGTGVERTESLLRAYREVAMHPVFLRHALPLGLVYGAMMAYVVGAPFAVRNMLGVSTETLGLIFGGILSGFVIALVLSRLLVRRVGPQRLLTAGLALVCLFALTTAVGYALRGLDAYSVVLPQFLLTLGAGFVFPNAVAGAIAPHGSRAGMAAALVGCLQMLLGALCGLLVSAAGTSSTAPMLLIQLIVVIAAVAANRLFSARRAALADAVL</sequence>
<evidence type="ECO:0000256" key="8">
    <source>
        <dbReference type="RuleBase" id="RU365088"/>
    </source>
</evidence>
<organism evidence="10 11">
    <name type="scientific">Marinobacter lacisalsi</name>
    <dbReference type="NCBI Taxonomy" id="475979"/>
    <lineage>
        <taxon>Bacteria</taxon>
        <taxon>Pseudomonadati</taxon>
        <taxon>Pseudomonadota</taxon>
        <taxon>Gammaproteobacteria</taxon>
        <taxon>Pseudomonadales</taxon>
        <taxon>Marinobacteraceae</taxon>
        <taxon>Marinobacter</taxon>
    </lineage>
</organism>
<dbReference type="InterPro" id="IPR011701">
    <property type="entry name" value="MFS"/>
</dbReference>
<dbReference type="RefSeq" id="WP_379885016.1">
    <property type="nucleotide sequence ID" value="NZ_JBHSDI010000001.1"/>
</dbReference>
<feature type="transmembrane region" description="Helical" evidence="8">
    <location>
        <begin position="80"/>
        <end position="99"/>
    </location>
</feature>
<evidence type="ECO:0000256" key="2">
    <source>
        <dbReference type="ARBA" id="ARBA00006236"/>
    </source>
</evidence>
<dbReference type="PANTHER" id="PTHR23502">
    <property type="entry name" value="MAJOR FACILITATOR SUPERFAMILY"/>
    <property type="match status" value="1"/>
</dbReference>
<evidence type="ECO:0000256" key="3">
    <source>
        <dbReference type="ARBA" id="ARBA00022448"/>
    </source>
</evidence>
<dbReference type="Proteomes" id="UP001595798">
    <property type="component" value="Unassembled WGS sequence"/>
</dbReference>
<dbReference type="PANTHER" id="PTHR23502:SF132">
    <property type="entry name" value="POLYAMINE TRANSPORTER 2-RELATED"/>
    <property type="match status" value="1"/>
</dbReference>
<feature type="transmembrane region" description="Helical" evidence="8">
    <location>
        <begin position="48"/>
        <end position="68"/>
    </location>
</feature>
<dbReference type="InterPro" id="IPR004812">
    <property type="entry name" value="Efflux_drug-R_Bcr/CmlA"/>
</dbReference>
<proteinExistence type="inferred from homology"/>
<dbReference type="EMBL" id="JBHSDI010000001">
    <property type="protein sequence ID" value="MFC4257762.1"/>
    <property type="molecule type" value="Genomic_DNA"/>
</dbReference>
<comment type="subcellular location">
    <subcellularLocation>
        <location evidence="8">Cell inner membrane</location>
        <topology evidence="8">Multi-pass membrane protein</topology>
    </subcellularLocation>
    <subcellularLocation>
        <location evidence="1">Cell membrane</location>
        <topology evidence="1">Multi-pass membrane protein</topology>
    </subcellularLocation>
</comment>
<feature type="transmembrane region" description="Helical" evidence="8">
    <location>
        <begin position="254"/>
        <end position="272"/>
    </location>
</feature>
<feature type="transmembrane region" description="Helical" evidence="8">
    <location>
        <begin position="284"/>
        <end position="305"/>
    </location>
</feature>
<gene>
    <name evidence="10" type="ORF">ACFOZ5_01815</name>
</gene>
<dbReference type="SUPFAM" id="SSF103473">
    <property type="entry name" value="MFS general substrate transporter"/>
    <property type="match status" value="1"/>
</dbReference>
<feature type="domain" description="Major facilitator superfamily (MFS) profile" evidence="9">
    <location>
        <begin position="14"/>
        <end position="398"/>
    </location>
</feature>
<keyword evidence="6 8" id="KW-1133">Transmembrane helix</keyword>
<feature type="transmembrane region" description="Helical" evidence="8">
    <location>
        <begin position="317"/>
        <end position="337"/>
    </location>
</feature>
<keyword evidence="7 8" id="KW-0472">Membrane</keyword>
<comment type="caution">
    <text evidence="10">The sequence shown here is derived from an EMBL/GenBank/DDBJ whole genome shotgun (WGS) entry which is preliminary data.</text>
</comment>
<feature type="transmembrane region" description="Helical" evidence="8">
    <location>
        <begin position="217"/>
        <end position="242"/>
    </location>
</feature>
<feature type="transmembrane region" description="Helical" evidence="8">
    <location>
        <begin position="344"/>
        <end position="368"/>
    </location>
</feature>
<keyword evidence="8" id="KW-0997">Cell inner membrane</keyword>
<evidence type="ECO:0000256" key="6">
    <source>
        <dbReference type="ARBA" id="ARBA00022989"/>
    </source>
</evidence>
<keyword evidence="11" id="KW-1185">Reference proteome</keyword>
<protein>
    <recommendedName>
        <fullName evidence="8">Bcr/CflA family efflux transporter</fullName>
    </recommendedName>
</protein>
<keyword evidence="5 8" id="KW-0812">Transmembrane</keyword>
<dbReference type="Gene3D" id="1.20.1720.10">
    <property type="entry name" value="Multidrug resistance protein D"/>
    <property type="match status" value="1"/>
</dbReference>
<feature type="transmembrane region" description="Helical" evidence="8">
    <location>
        <begin position="105"/>
        <end position="126"/>
    </location>
</feature>
<evidence type="ECO:0000259" key="9">
    <source>
        <dbReference type="PROSITE" id="PS50850"/>
    </source>
</evidence>
<evidence type="ECO:0000256" key="5">
    <source>
        <dbReference type="ARBA" id="ARBA00022692"/>
    </source>
</evidence>
<evidence type="ECO:0000256" key="1">
    <source>
        <dbReference type="ARBA" id="ARBA00004651"/>
    </source>
</evidence>
<comment type="similarity">
    <text evidence="2 8">Belongs to the major facilitator superfamily. Bcr/CmlA family.</text>
</comment>
<feature type="transmembrane region" description="Helical" evidence="8">
    <location>
        <begin position="12"/>
        <end position="33"/>
    </location>
</feature>
<dbReference type="InterPro" id="IPR036259">
    <property type="entry name" value="MFS_trans_sf"/>
</dbReference>
<keyword evidence="3 8" id="KW-0813">Transport</keyword>
<keyword evidence="4" id="KW-1003">Cell membrane</keyword>
<dbReference type="InterPro" id="IPR020846">
    <property type="entry name" value="MFS_dom"/>
</dbReference>